<dbReference type="Gene3D" id="2.60.120.10">
    <property type="entry name" value="Jelly Rolls"/>
    <property type="match status" value="1"/>
</dbReference>
<sequence>MSLKDLYSQDTIKREFNSKRLYSLLTNDDFFEIKQQTLMFSKNDKIQLRDYGKYYVYYILEGITCISIEEQIIDFRGTGEFVGLVDSTSIYGNEFYLKPLMDVTIQRFEKSEVMAKIMSIQDGYLYHYNCMLDCYDNYTNRIMLNEETDERRTLTTLTYIGENFGVNKENVLVIPRVFTRKLMATYLGISRTKLSDILAKLRRAGVISVDRSRQIFVYQQ</sequence>
<keyword evidence="4" id="KW-0804">Transcription</keyword>
<evidence type="ECO:0000256" key="2">
    <source>
        <dbReference type="ARBA" id="ARBA00023125"/>
    </source>
</evidence>
<evidence type="ECO:0000313" key="7">
    <source>
        <dbReference type="Proteomes" id="UP000569903"/>
    </source>
</evidence>
<reference evidence="6 7" key="1">
    <citation type="submission" date="2020-03" db="EMBL/GenBank/DDBJ databases">
        <title>Soil Listeria distribution.</title>
        <authorList>
            <person name="Liao J."/>
            <person name="Wiedmann M."/>
        </authorList>
    </citation>
    <scope>NUCLEOTIDE SEQUENCE [LARGE SCALE GENOMIC DNA]</scope>
    <source>
        <strain evidence="6 7">FSL L7-1614</strain>
    </source>
</reference>
<gene>
    <name evidence="6" type="ORF">HB850_05555</name>
</gene>
<accession>A0A841YX12</accession>
<protein>
    <submittedName>
        <fullName evidence="6">Crp/Fnr family transcriptional regulator</fullName>
    </submittedName>
</protein>
<organism evidence="6 7">
    <name type="scientific">Listeria newyorkensis</name>
    <dbReference type="NCBI Taxonomy" id="1497681"/>
    <lineage>
        <taxon>Bacteria</taxon>
        <taxon>Bacillati</taxon>
        <taxon>Bacillota</taxon>
        <taxon>Bacilli</taxon>
        <taxon>Bacillales</taxon>
        <taxon>Listeriaceae</taxon>
        <taxon>Listeria</taxon>
    </lineage>
</organism>
<keyword evidence="2" id="KW-0238">DNA-binding</keyword>
<dbReference type="Pfam" id="PF13545">
    <property type="entry name" value="HTH_Crp_2"/>
    <property type="match status" value="1"/>
</dbReference>
<comment type="caution">
    <text evidence="6">The sequence shown here is derived from an EMBL/GenBank/DDBJ whole genome shotgun (WGS) entry which is preliminary data.</text>
</comment>
<dbReference type="PROSITE" id="PS51063">
    <property type="entry name" value="HTH_CRP_2"/>
    <property type="match status" value="1"/>
</dbReference>
<feature type="domain" description="HTH crp-type" evidence="5">
    <location>
        <begin position="147"/>
        <end position="220"/>
    </location>
</feature>
<dbReference type="EMBL" id="JAARQN010000003">
    <property type="protein sequence ID" value="MBC1457213.1"/>
    <property type="molecule type" value="Genomic_DNA"/>
</dbReference>
<dbReference type="InterPro" id="IPR018490">
    <property type="entry name" value="cNMP-bd_dom_sf"/>
</dbReference>
<dbReference type="GO" id="GO:0006355">
    <property type="term" value="P:regulation of DNA-templated transcription"/>
    <property type="evidence" value="ECO:0007669"/>
    <property type="project" value="InterPro"/>
</dbReference>
<dbReference type="AlphaFoldDB" id="A0A841YX12"/>
<dbReference type="GO" id="GO:0003677">
    <property type="term" value="F:DNA binding"/>
    <property type="evidence" value="ECO:0007669"/>
    <property type="project" value="UniProtKB-KW"/>
</dbReference>
<dbReference type="InterPro" id="IPR012318">
    <property type="entry name" value="HTH_CRP"/>
</dbReference>
<keyword evidence="1" id="KW-0805">Transcription regulation</keyword>
<name>A0A841YX12_9LIST</name>
<dbReference type="InterPro" id="IPR014710">
    <property type="entry name" value="RmlC-like_jellyroll"/>
</dbReference>
<dbReference type="Proteomes" id="UP000569903">
    <property type="component" value="Unassembled WGS sequence"/>
</dbReference>
<dbReference type="InterPro" id="IPR036390">
    <property type="entry name" value="WH_DNA-bd_sf"/>
</dbReference>
<evidence type="ECO:0000256" key="4">
    <source>
        <dbReference type="ARBA" id="ARBA00023163"/>
    </source>
</evidence>
<keyword evidence="3" id="KW-0010">Activator</keyword>
<dbReference type="SUPFAM" id="SSF51206">
    <property type="entry name" value="cAMP-binding domain-like"/>
    <property type="match status" value="1"/>
</dbReference>
<evidence type="ECO:0000259" key="5">
    <source>
        <dbReference type="PROSITE" id="PS51063"/>
    </source>
</evidence>
<evidence type="ECO:0000313" key="6">
    <source>
        <dbReference type="EMBL" id="MBC1457213.1"/>
    </source>
</evidence>
<dbReference type="SUPFAM" id="SSF46785">
    <property type="entry name" value="Winged helix' DNA-binding domain"/>
    <property type="match status" value="1"/>
</dbReference>
<dbReference type="RefSeq" id="WP_185388523.1">
    <property type="nucleotide sequence ID" value="NZ_JAARQN010000003.1"/>
</dbReference>
<proteinExistence type="predicted"/>
<evidence type="ECO:0000256" key="1">
    <source>
        <dbReference type="ARBA" id="ARBA00023015"/>
    </source>
</evidence>
<evidence type="ECO:0000256" key="3">
    <source>
        <dbReference type="ARBA" id="ARBA00023159"/>
    </source>
</evidence>
<dbReference type="SMART" id="SM00419">
    <property type="entry name" value="HTH_CRP"/>
    <property type="match status" value="1"/>
</dbReference>